<evidence type="ECO:0000259" key="7">
    <source>
        <dbReference type="Pfam" id="PF02384"/>
    </source>
</evidence>
<dbReference type="Pfam" id="PF02384">
    <property type="entry name" value="N6_Mtase"/>
    <property type="match status" value="1"/>
</dbReference>
<evidence type="ECO:0000256" key="5">
    <source>
        <dbReference type="SAM" id="Coils"/>
    </source>
</evidence>
<keyword evidence="9" id="KW-0808">Transferase</keyword>
<dbReference type="RefSeq" id="WP_074724737.1">
    <property type="nucleotide sequence ID" value="NZ_CBCRVS010000031.1"/>
</dbReference>
<dbReference type="InterPro" id="IPR000055">
    <property type="entry name" value="Restrct_endonuc_typeI_TRD"/>
</dbReference>
<keyword evidence="4" id="KW-0238">DNA-binding</keyword>
<comment type="similarity">
    <text evidence="2">Belongs to the type-I restriction system S methylase family.</text>
</comment>
<dbReference type="PANTHER" id="PTHR30408:SF12">
    <property type="entry name" value="TYPE I RESTRICTION ENZYME MJAVIII SPECIFICITY SUBUNIT"/>
    <property type="match status" value="1"/>
</dbReference>
<feature type="domain" description="Type I restriction modification DNA specificity" evidence="6">
    <location>
        <begin position="529"/>
        <end position="676"/>
    </location>
</feature>
<dbReference type="SUPFAM" id="SSF116734">
    <property type="entry name" value="DNA methylase specificity domain"/>
    <property type="match status" value="1"/>
</dbReference>
<dbReference type="InterPro" id="IPR003356">
    <property type="entry name" value="DNA_methylase_A-5"/>
</dbReference>
<dbReference type="GO" id="GO:0003677">
    <property type="term" value="F:DNA binding"/>
    <property type="evidence" value="ECO:0007669"/>
    <property type="project" value="UniProtKB-KW"/>
</dbReference>
<feature type="domain" description="DNA methylase adenine-specific" evidence="7">
    <location>
        <begin position="319"/>
        <end position="496"/>
    </location>
</feature>
<gene>
    <name evidence="9" type="ORF">SAMN05444355_12514</name>
</gene>
<reference evidence="10" key="1">
    <citation type="submission" date="2016-10" db="EMBL/GenBank/DDBJ databases">
        <authorList>
            <person name="Varghese N."/>
            <person name="Submissions S."/>
        </authorList>
    </citation>
    <scope>NUCLEOTIDE SEQUENCE [LARGE SCALE GENOMIC DNA]</scope>
    <source>
        <strain evidence="10">DSM 15719</strain>
    </source>
</reference>
<dbReference type="Proteomes" id="UP000183658">
    <property type="component" value="Unassembled WGS sequence"/>
</dbReference>
<dbReference type="AlphaFoldDB" id="A0A1H9RXK7"/>
<keyword evidence="9" id="KW-0489">Methyltransferase</keyword>
<accession>A0A1H9RXK7</accession>
<dbReference type="PANTHER" id="PTHR30408">
    <property type="entry name" value="TYPE-1 RESTRICTION ENZYME ECOKI SPECIFICITY PROTEIN"/>
    <property type="match status" value="1"/>
</dbReference>
<feature type="domain" description="Type I restriction enzyme R protein N-terminal" evidence="8">
    <location>
        <begin position="9"/>
        <end position="114"/>
    </location>
</feature>
<dbReference type="Gene3D" id="3.90.220.20">
    <property type="entry name" value="DNA methylase specificity domains"/>
    <property type="match status" value="1"/>
</dbReference>
<evidence type="ECO:0000259" key="6">
    <source>
        <dbReference type="Pfam" id="PF01420"/>
    </source>
</evidence>
<dbReference type="SUPFAM" id="SSF53335">
    <property type="entry name" value="S-adenosyl-L-methionine-dependent methyltransferases"/>
    <property type="match status" value="1"/>
</dbReference>
<comment type="similarity">
    <text evidence="1">Belongs to the N(4)/N(6)-methyltransferase family.</text>
</comment>
<sequence length="699" mass="80849">MEIELQRYYQVKKYLEKIGYPSESILFEYNISSAKRIDIVVKKENGVFIAIEVKEPQSVNFETITDIEYHPLTRKIQRESQEVAAEYFILTNGINYLWMKTGYGGRPEKIDEVPFSEFTVIKHTENEFISIILSHIYEFLRNFPITGNHLYDLSLVLFTKLKKETDENFDIREIFQSLFSQSQIIQQYTRKYSSQDILNQAIERLDTINLSTNKLIVLEYIDNLFLRNSNELSVPRWLSDFMMKILTPLPNDNIIDLFARNGSITSSVYLNNNEKVTSYYTNQNDYYWIKIHQLLFLGKEVEIIFEPLLLNGRTDFLIENLANDILIIPPFNQKISGAYESELFHYGIKDSTCIFIETALKAVREDGKVIVIVSDSFLSSSPLLKAREYFLRESFIESIISLPQDTFKPYSLVKTSLVTFVKSREQINQQTFYAAIQESPKEYLSDSTKSEQLNKILINYKKFKINENFTKSKDGFVVEELDVENLHFSKYLFTDNIYDNNLSKGFIYIPLKNLAIDIFRGSALISDDINGEIPYIGPAAIRKMRIIKDSFSYTSKNITPKKVLKIDTHDILVNAIGPNRGKAAIVSQEFNNLAINRHIIGIKANQNLVIPEYLAIILNSKIVQEQFYDQSSGSVIPSLNLKSFEQLIIPIPNFDVQEKTVKEFNSITVEYNNTINKLAEIESKLNNAFNNLGKEEDKI</sequence>
<dbReference type="InterPro" id="IPR052021">
    <property type="entry name" value="Type-I_RS_S_subunit"/>
</dbReference>
<dbReference type="OrthoDB" id="9783509at2"/>
<evidence type="ECO:0000259" key="8">
    <source>
        <dbReference type="Pfam" id="PF13588"/>
    </source>
</evidence>
<dbReference type="Pfam" id="PF01420">
    <property type="entry name" value="Methylase_S"/>
    <property type="match status" value="1"/>
</dbReference>
<keyword evidence="10" id="KW-1185">Reference proteome</keyword>
<keyword evidence="3" id="KW-0680">Restriction system</keyword>
<organism evidence="9 10">
    <name type="scientific">Flavobacterium frigoris</name>
    <dbReference type="NCBI Taxonomy" id="229204"/>
    <lineage>
        <taxon>Bacteria</taxon>
        <taxon>Pseudomonadati</taxon>
        <taxon>Bacteroidota</taxon>
        <taxon>Flavobacteriia</taxon>
        <taxon>Flavobacteriales</taxon>
        <taxon>Flavobacteriaceae</taxon>
        <taxon>Flavobacterium</taxon>
    </lineage>
</organism>
<evidence type="ECO:0000256" key="4">
    <source>
        <dbReference type="ARBA" id="ARBA00023125"/>
    </source>
</evidence>
<evidence type="ECO:0000256" key="2">
    <source>
        <dbReference type="ARBA" id="ARBA00010923"/>
    </source>
</evidence>
<dbReference type="GO" id="GO:0008170">
    <property type="term" value="F:N-methyltransferase activity"/>
    <property type="evidence" value="ECO:0007669"/>
    <property type="project" value="InterPro"/>
</dbReference>
<evidence type="ECO:0000313" key="10">
    <source>
        <dbReference type="Proteomes" id="UP000183658"/>
    </source>
</evidence>
<dbReference type="InterPro" id="IPR029063">
    <property type="entry name" value="SAM-dependent_MTases_sf"/>
</dbReference>
<evidence type="ECO:0000256" key="3">
    <source>
        <dbReference type="ARBA" id="ARBA00022747"/>
    </source>
</evidence>
<dbReference type="InterPro" id="IPR044946">
    <property type="entry name" value="Restrct_endonuc_typeI_TRD_sf"/>
</dbReference>
<dbReference type="EMBL" id="FOFZ01000025">
    <property type="protein sequence ID" value="SER76629.1"/>
    <property type="molecule type" value="Genomic_DNA"/>
</dbReference>
<proteinExistence type="inferred from homology"/>
<evidence type="ECO:0000256" key="1">
    <source>
        <dbReference type="ARBA" id="ARBA00006594"/>
    </source>
</evidence>
<keyword evidence="5" id="KW-0175">Coiled coil</keyword>
<name>A0A1H9RXK7_FLAFI</name>
<protein>
    <submittedName>
        <fullName evidence="9">Type I restriction-modification system, DNA methylase subunit</fullName>
    </submittedName>
</protein>
<dbReference type="Pfam" id="PF13588">
    <property type="entry name" value="HSDR_N_2"/>
    <property type="match status" value="1"/>
</dbReference>
<dbReference type="Gene3D" id="3.40.50.150">
    <property type="entry name" value="Vaccinia Virus protein VP39"/>
    <property type="match status" value="1"/>
</dbReference>
<dbReference type="InterPro" id="IPR029464">
    <property type="entry name" value="HSDR_N"/>
</dbReference>
<evidence type="ECO:0000313" key="9">
    <source>
        <dbReference type="EMBL" id="SER76629.1"/>
    </source>
</evidence>
<dbReference type="GO" id="GO:0009307">
    <property type="term" value="P:DNA restriction-modification system"/>
    <property type="evidence" value="ECO:0007669"/>
    <property type="project" value="UniProtKB-KW"/>
</dbReference>
<dbReference type="GO" id="GO:0032259">
    <property type="term" value="P:methylation"/>
    <property type="evidence" value="ECO:0007669"/>
    <property type="project" value="UniProtKB-KW"/>
</dbReference>
<feature type="coiled-coil region" evidence="5">
    <location>
        <begin position="671"/>
        <end position="698"/>
    </location>
</feature>